<protein>
    <submittedName>
        <fullName evidence="1">Uncharacterized protein</fullName>
    </submittedName>
</protein>
<proteinExistence type="predicted"/>
<dbReference type="EMBL" id="CP034672">
    <property type="protein sequence ID" value="AZS26301.1"/>
    <property type="molecule type" value="Genomic_DNA"/>
</dbReference>
<accession>A0A7U6J3G1</accession>
<evidence type="ECO:0000313" key="1">
    <source>
        <dbReference type="EMBL" id="AZS26301.1"/>
    </source>
</evidence>
<dbReference type="AlphaFoldDB" id="A0A7U6J3G1"/>
<dbReference type="RefSeq" id="WP_116285134.1">
    <property type="nucleotide sequence ID" value="NZ_CP034672.1"/>
</dbReference>
<gene>
    <name evidence="1" type="ORF">DYL72_15440</name>
</gene>
<sequence length="203" mass="23520">MMDIEKYIQKVEISAFTDFEFCKEVTLTLDGRKAIESALAGSETVAWVREYDLWAVIDENNNGYYDINVGDLYLEECDELPEQFFELVEKILNNSEQSKAKLQLQGIVGDSNYEIHGFSFDTCYLNSKELIIVETTSKAAFLMFQSNADDALTYSGWYLEFESVEKARQYVFSKYDSRNQNDFHVQSIIYQEIETDQINELIG</sequence>
<name>A0A7U6J3G1_VIBAN</name>
<dbReference type="Proteomes" id="UP000256923">
    <property type="component" value="Chromosome 1"/>
</dbReference>
<organism evidence="1 2">
    <name type="scientific">Vibrio anguillarum</name>
    <name type="common">Listonella anguillarum</name>
    <dbReference type="NCBI Taxonomy" id="55601"/>
    <lineage>
        <taxon>Bacteria</taxon>
        <taxon>Pseudomonadati</taxon>
        <taxon>Pseudomonadota</taxon>
        <taxon>Gammaproteobacteria</taxon>
        <taxon>Vibrionales</taxon>
        <taxon>Vibrionaceae</taxon>
        <taxon>Vibrio</taxon>
    </lineage>
</organism>
<evidence type="ECO:0000313" key="2">
    <source>
        <dbReference type="Proteomes" id="UP000256923"/>
    </source>
</evidence>
<reference evidence="1 2" key="1">
    <citation type="submission" date="2018-12" db="EMBL/GenBank/DDBJ databases">
        <title>Characterization and Draft Genome of Vibrio anguillarum J360 Marine Pathogen Isolated from an Outbreak in Lumpfish (Cyclopterus lumpus).</title>
        <authorList>
            <person name="Vasquez J.I."/>
            <person name="Cao T."/>
            <person name="Chakraborty S."/>
            <person name="Gnanagobal H."/>
            <person name="Wescot J."/>
            <person name="Boyce D."/>
            <person name="Santander J."/>
        </authorList>
    </citation>
    <scope>NUCLEOTIDE SEQUENCE [LARGE SCALE GENOMIC DNA]</scope>
    <source>
        <strain evidence="1 2">J360</strain>
    </source>
</reference>